<protein>
    <submittedName>
        <fullName evidence="6">DUF895 domain membrane protein</fullName>
    </submittedName>
</protein>
<evidence type="ECO:0000256" key="4">
    <source>
        <dbReference type="ARBA" id="ARBA00023136"/>
    </source>
</evidence>
<dbReference type="InterPro" id="IPR051617">
    <property type="entry name" value="UNC-93-like_regulator"/>
</dbReference>
<dbReference type="AlphaFoldDB" id="A0AAD9YFS0"/>
<organism evidence="6 7">
    <name type="scientific">Colletotrichum kahawae</name>
    <name type="common">Coffee berry disease fungus</name>
    <dbReference type="NCBI Taxonomy" id="34407"/>
    <lineage>
        <taxon>Eukaryota</taxon>
        <taxon>Fungi</taxon>
        <taxon>Dikarya</taxon>
        <taxon>Ascomycota</taxon>
        <taxon>Pezizomycotina</taxon>
        <taxon>Sordariomycetes</taxon>
        <taxon>Hypocreomycetidae</taxon>
        <taxon>Glomerellales</taxon>
        <taxon>Glomerellaceae</taxon>
        <taxon>Colletotrichum</taxon>
        <taxon>Colletotrichum gloeosporioides species complex</taxon>
    </lineage>
</organism>
<reference evidence="6" key="1">
    <citation type="submission" date="2023-02" db="EMBL/GenBank/DDBJ databases">
        <title>Colletotrichum kahawae CIFC_Que2 genome sequencing and assembly.</title>
        <authorList>
            <person name="Baroncelli R."/>
        </authorList>
    </citation>
    <scope>NUCLEOTIDE SEQUENCE</scope>
    <source>
        <strain evidence="6">CIFC_Que2</strain>
    </source>
</reference>
<dbReference type="Gene3D" id="1.20.1250.20">
    <property type="entry name" value="MFS general substrate transporter like domains"/>
    <property type="match status" value="1"/>
</dbReference>
<feature type="transmembrane region" description="Helical" evidence="5">
    <location>
        <begin position="119"/>
        <end position="144"/>
    </location>
</feature>
<feature type="transmembrane region" description="Helical" evidence="5">
    <location>
        <begin position="88"/>
        <end position="107"/>
    </location>
</feature>
<dbReference type="GO" id="GO:0016020">
    <property type="term" value="C:membrane"/>
    <property type="evidence" value="ECO:0007669"/>
    <property type="project" value="UniProtKB-SubCell"/>
</dbReference>
<feature type="transmembrane region" description="Helical" evidence="5">
    <location>
        <begin position="156"/>
        <end position="177"/>
    </location>
</feature>
<keyword evidence="2 5" id="KW-0812">Transmembrane</keyword>
<feature type="transmembrane region" description="Helical" evidence="5">
    <location>
        <begin position="30"/>
        <end position="50"/>
    </location>
</feature>
<evidence type="ECO:0000256" key="1">
    <source>
        <dbReference type="ARBA" id="ARBA00004141"/>
    </source>
</evidence>
<dbReference type="InterPro" id="IPR010291">
    <property type="entry name" value="Ion_channel_UNC-93"/>
</dbReference>
<dbReference type="SUPFAM" id="SSF103473">
    <property type="entry name" value="MFS general substrate transporter"/>
    <property type="match status" value="1"/>
</dbReference>
<proteinExistence type="predicted"/>
<keyword evidence="7" id="KW-1185">Reference proteome</keyword>
<dbReference type="Proteomes" id="UP001281614">
    <property type="component" value="Unassembled WGS sequence"/>
</dbReference>
<dbReference type="PANTHER" id="PTHR23294:SF19">
    <property type="entry name" value="DUF895 DOMAIN MEMBRANE PROTEIN-RELATED"/>
    <property type="match status" value="1"/>
</dbReference>
<feature type="transmembrane region" description="Helical" evidence="5">
    <location>
        <begin position="189"/>
        <end position="209"/>
    </location>
</feature>
<feature type="transmembrane region" description="Helical" evidence="5">
    <location>
        <begin position="418"/>
        <end position="435"/>
    </location>
</feature>
<feature type="transmembrane region" description="Helical" evidence="5">
    <location>
        <begin position="312"/>
        <end position="333"/>
    </location>
</feature>
<evidence type="ECO:0000313" key="6">
    <source>
        <dbReference type="EMBL" id="KAK2763515.1"/>
    </source>
</evidence>
<evidence type="ECO:0000256" key="3">
    <source>
        <dbReference type="ARBA" id="ARBA00022989"/>
    </source>
</evidence>
<keyword evidence="3 5" id="KW-1133">Transmembrane helix</keyword>
<dbReference type="Pfam" id="PF05978">
    <property type="entry name" value="UNC-93"/>
    <property type="match status" value="1"/>
</dbReference>
<feature type="transmembrane region" description="Helical" evidence="5">
    <location>
        <begin position="278"/>
        <end position="300"/>
    </location>
</feature>
<feature type="transmembrane region" description="Helical" evidence="5">
    <location>
        <begin position="353"/>
        <end position="377"/>
    </location>
</feature>
<sequence>MAVQEDSPSGVALATEQSEKVPVKWYRSPFYNATILGMCSFAAPGLWGAMNSLGAGGAQEPYLVNTGNALTFCLMIVSCWLTSSIVKFIGIKGALVIGTVGFAPYSAGLYLNNRYGVEWLVILGAACCGISAGIFWASEAAIGIAYPEPRNRGRMVAYWLTWTRLGQIMGGAINLGLNSDRSGAGKVSYKVYLIFIALQACGPFVALLLNNPSKVQRSDGKPVELTISDHPWDEVKATTRTFLNPKFLLLILWIGQGVYSESIFFTYIALWFSVRARALGSLLSGIVAVISGNLLGLWLDRNQIALKKRARWAFAVITLTQGAWWLWLTVNVTEYRRTLPIFDWSDPGFGRGFGVFIFLVSGFQLNYNFAFFIIGQISDSPQETIRLSALLRGIESAWQALSYGLNAIPIFALVGGPYINFGLWGASIVPAWLVIRHLGTESKKGDSETASQVEAIHVGKQ</sequence>
<keyword evidence="4 5" id="KW-0472">Membrane</keyword>
<comment type="subcellular location">
    <subcellularLocation>
        <location evidence="1">Membrane</location>
        <topology evidence="1">Multi-pass membrane protein</topology>
    </subcellularLocation>
</comment>
<feature type="transmembrane region" description="Helical" evidence="5">
    <location>
        <begin position="62"/>
        <end position="81"/>
    </location>
</feature>
<gene>
    <name evidence="6" type="ORF">CKAH01_15979</name>
</gene>
<dbReference type="EMBL" id="VYYT01000145">
    <property type="protein sequence ID" value="KAK2763515.1"/>
    <property type="molecule type" value="Genomic_DNA"/>
</dbReference>
<evidence type="ECO:0000256" key="5">
    <source>
        <dbReference type="SAM" id="Phobius"/>
    </source>
</evidence>
<evidence type="ECO:0000256" key="2">
    <source>
        <dbReference type="ARBA" id="ARBA00022692"/>
    </source>
</evidence>
<evidence type="ECO:0000313" key="7">
    <source>
        <dbReference type="Proteomes" id="UP001281614"/>
    </source>
</evidence>
<name>A0AAD9YFS0_COLKA</name>
<feature type="transmembrane region" description="Helical" evidence="5">
    <location>
        <begin position="247"/>
        <end position="272"/>
    </location>
</feature>
<comment type="caution">
    <text evidence="6">The sequence shown here is derived from an EMBL/GenBank/DDBJ whole genome shotgun (WGS) entry which is preliminary data.</text>
</comment>
<dbReference type="InterPro" id="IPR036259">
    <property type="entry name" value="MFS_trans_sf"/>
</dbReference>
<dbReference type="PANTHER" id="PTHR23294">
    <property type="entry name" value="ET TRANSLATION PRODUCT-RELATED"/>
    <property type="match status" value="1"/>
</dbReference>
<accession>A0AAD9YFS0</accession>